<feature type="non-terminal residue" evidence="2">
    <location>
        <position position="105"/>
    </location>
</feature>
<protein>
    <submittedName>
        <fullName evidence="2">Uncharacterized protein</fullName>
    </submittedName>
</protein>
<organism evidence="2 3">
    <name type="scientific">Nesidiocoris tenuis</name>
    <dbReference type="NCBI Taxonomy" id="355587"/>
    <lineage>
        <taxon>Eukaryota</taxon>
        <taxon>Metazoa</taxon>
        <taxon>Ecdysozoa</taxon>
        <taxon>Arthropoda</taxon>
        <taxon>Hexapoda</taxon>
        <taxon>Insecta</taxon>
        <taxon>Pterygota</taxon>
        <taxon>Neoptera</taxon>
        <taxon>Paraneoptera</taxon>
        <taxon>Hemiptera</taxon>
        <taxon>Heteroptera</taxon>
        <taxon>Panheteroptera</taxon>
        <taxon>Cimicomorpha</taxon>
        <taxon>Miridae</taxon>
        <taxon>Dicyphina</taxon>
        <taxon>Nesidiocoris</taxon>
    </lineage>
</organism>
<dbReference type="Proteomes" id="UP000479000">
    <property type="component" value="Unassembled WGS sequence"/>
</dbReference>
<feature type="compositionally biased region" description="Polar residues" evidence="1">
    <location>
        <begin position="50"/>
        <end position="61"/>
    </location>
</feature>
<evidence type="ECO:0000313" key="2">
    <source>
        <dbReference type="EMBL" id="CAB0013290.1"/>
    </source>
</evidence>
<dbReference type="AlphaFoldDB" id="A0A6H5H6K6"/>
<feature type="region of interest" description="Disordered" evidence="1">
    <location>
        <begin position="33"/>
        <end position="69"/>
    </location>
</feature>
<dbReference type="EMBL" id="CADCXU010026455">
    <property type="protein sequence ID" value="CAB0013290.1"/>
    <property type="molecule type" value="Genomic_DNA"/>
</dbReference>
<sequence length="105" mass="11106">MEVSCVIRAPLVSPARCRLGIEPRSCTAIVTGNSNVGCARPRPPSSTSTQPAAEQTQTVSHGAQPPAASLTRTSVASWLFDMHTQWTGDSNFTTTLTSQTTLICT</sequence>
<proteinExistence type="predicted"/>
<reference evidence="2 3" key="1">
    <citation type="submission" date="2020-02" db="EMBL/GenBank/DDBJ databases">
        <authorList>
            <person name="Ferguson B K."/>
        </authorList>
    </citation>
    <scope>NUCLEOTIDE SEQUENCE [LARGE SCALE GENOMIC DNA]</scope>
</reference>
<evidence type="ECO:0000256" key="1">
    <source>
        <dbReference type="SAM" id="MobiDB-lite"/>
    </source>
</evidence>
<name>A0A6H5H6K6_9HEMI</name>
<evidence type="ECO:0000313" key="3">
    <source>
        <dbReference type="Proteomes" id="UP000479000"/>
    </source>
</evidence>
<keyword evidence="3" id="KW-1185">Reference proteome</keyword>
<gene>
    <name evidence="2" type="ORF">NTEN_LOCUS17901</name>
</gene>
<accession>A0A6H5H6K6</accession>